<protein>
    <submittedName>
        <fullName evidence="1">Uncharacterized protein</fullName>
    </submittedName>
</protein>
<organism evidence="1">
    <name type="scientific">Oryza punctata</name>
    <name type="common">Red rice</name>
    <dbReference type="NCBI Taxonomy" id="4537"/>
    <lineage>
        <taxon>Eukaryota</taxon>
        <taxon>Viridiplantae</taxon>
        <taxon>Streptophyta</taxon>
        <taxon>Embryophyta</taxon>
        <taxon>Tracheophyta</taxon>
        <taxon>Spermatophyta</taxon>
        <taxon>Magnoliopsida</taxon>
        <taxon>Liliopsida</taxon>
        <taxon>Poales</taxon>
        <taxon>Poaceae</taxon>
        <taxon>BOP clade</taxon>
        <taxon>Oryzoideae</taxon>
        <taxon>Oryzeae</taxon>
        <taxon>Oryzinae</taxon>
        <taxon>Oryza</taxon>
    </lineage>
</organism>
<name>A0A0E0LAA1_ORYPU</name>
<evidence type="ECO:0000313" key="1">
    <source>
        <dbReference type="EnsemblPlants" id="OPUNC06G09900.3"/>
    </source>
</evidence>
<sequence>MSSLIVKLVSQQSARSMSIFHGHQRHPQSLHKTVCPLGMPSSTGETVTSQPAAFSFVSLSIGMCKDGLKKGRCFCKFPVSRSNAT</sequence>
<dbReference type="Proteomes" id="UP000026962">
    <property type="component" value="Chromosome 6"/>
</dbReference>
<reference evidence="1" key="1">
    <citation type="submission" date="2015-04" db="UniProtKB">
        <authorList>
            <consortium name="EnsemblPlants"/>
        </authorList>
    </citation>
    <scope>IDENTIFICATION</scope>
</reference>
<proteinExistence type="predicted"/>
<dbReference type="AlphaFoldDB" id="A0A0E0LAA1"/>
<keyword evidence="2" id="KW-1185">Reference proteome</keyword>
<accession>A0A0E0LAA1</accession>
<dbReference type="EnsemblPlants" id="OPUNC06G09900.3">
    <property type="protein sequence ID" value="OPUNC06G09900.3"/>
    <property type="gene ID" value="OPUNC06G09900"/>
</dbReference>
<reference evidence="1" key="2">
    <citation type="submission" date="2018-05" db="EMBL/GenBank/DDBJ databases">
        <title>OpunRS2 (Oryza punctata Reference Sequence Version 2).</title>
        <authorList>
            <person name="Zhang J."/>
            <person name="Kudrna D."/>
            <person name="Lee S."/>
            <person name="Talag J."/>
            <person name="Welchert J."/>
            <person name="Wing R.A."/>
        </authorList>
    </citation>
    <scope>NUCLEOTIDE SEQUENCE [LARGE SCALE GENOMIC DNA]</scope>
</reference>
<evidence type="ECO:0000313" key="2">
    <source>
        <dbReference type="Proteomes" id="UP000026962"/>
    </source>
</evidence>
<dbReference type="Gramene" id="OPUNC06G09900.3">
    <property type="protein sequence ID" value="OPUNC06G09900.3"/>
    <property type="gene ID" value="OPUNC06G09900"/>
</dbReference>
<dbReference type="HOGENOM" id="CLU_154147_0_0_1"/>